<keyword evidence="1" id="KW-0732">Signal</keyword>
<dbReference type="SUPFAM" id="SSF53300">
    <property type="entry name" value="vWA-like"/>
    <property type="match status" value="1"/>
</dbReference>
<dbReference type="Gene3D" id="3.40.50.410">
    <property type="entry name" value="von Willebrand factor, type A domain"/>
    <property type="match status" value="1"/>
</dbReference>
<dbReference type="EMBL" id="BBML01000001">
    <property type="protein sequence ID" value="GAK95724.1"/>
    <property type="molecule type" value="Genomic_DNA"/>
</dbReference>
<protein>
    <recommendedName>
        <fullName evidence="2">VWFA domain-containing protein</fullName>
    </recommendedName>
</protein>
<organism evidence="3 4">
    <name type="scientific">Nonlabens tegetincola</name>
    <dbReference type="NCBI Taxonomy" id="323273"/>
    <lineage>
        <taxon>Bacteria</taxon>
        <taxon>Pseudomonadati</taxon>
        <taxon>Bacteroidota</taxon>
        <taxon>Flavobacteriia</taxon>
        <taxon>Flavobacteriales</taxon>
        <taxon>Flavobacteriaceae</taxon>
        <taxon>Nonlabens</taxon>
    </lineage>
</organism>
<dbReference type="STRING" id="319236.BST91_12135"/>
<comment type="caution">
    <text evidence="3">The sequence shown here is derived from an EMBL/GenBank/DDBJ whole genome shotgun (WGS) entry which is preliminary data.</text>
</comment>
<name>A0A090PXZ5_9FLAO</name>
<sequence length="389" mass="43547">MKKKILMLGLALISIACNAEKKETEVRLSINPQAPIDQSVDRSKKATIQIALLLDTSNSMDGLINQAKSQLWDVVNKMTSAHCNDQQAGLEIALYEYGNSGLSEKDDYIRQVLPFSTDLDMLSKELFALRTNGGDEYCGAVIDNSIKKLEWRDGKQDLKMIFIAGNEGFTQGTISFKESIIDAQKKDITVNTIFCGEYQTGINLKWKEGASLGNGEYTNIDANKRTVYVATPYDDKILELNNQLNSTYIAYGDYGNQKQKLQIEMDVEAMVVSEEVQVKRSVAKSSSNYQNASWDLVDNAGDDKLLKKIIKENKSTLPDSLKNKSVDEVAAFAKAELKIRKQLQNQIAGLNIKREKYISEQNMAEGNGLETAIFKAIQKQAEKKSYTWK</sequence>
<feature type="domain" description="VWFA" evidence="2">
    <location>
        <begin position="50"/>
        <end position="195"/>
    </location>
</feature>
<evidence type="ECO:0000313" key="4">
    <source>
        <dbReference type="Proteomes" id="UP000029221"/>
    </source>
</evidence>
<gene>
    <name evidence="3" type="ORF">JCM19294_2506</name>
</gene>
<dbReference type="Proteomes" id="UP000029221">
    <property type="component" value="Unassembled WGS sequence"/>
</dbReference>
<dbReference type="InterPro" id="IPR002035">
    <property type="entry name" value="VWF_A"/>
</dbReference>
<feature type="chain" id="PRO_5001861359" description="VWFA domain-containing protein" evidence="1">
    <location>
        <begin position="20"/>
        <end position="389"/>
    </location>
</feature>
<dbReference type="InterPro" id="IPR036465">
    <property type="entry name" value="vWFA_dom_sf"/>
</dbReference>
<dbReference type="Pfam" id="PF00092">
    <property type="entry name" value="VWA"/>
    <property type="match status" value="1"/>
</dbReference>
<evidence type="ECO:0000256" key="1">
    <source>
        <dbReference type="SAM" id="SignalP"/>
    </source>
</evidence>
<feature type="signal peptide" evidence="1">
    <location>
        <begin position="1"/>
        <end position="19"/>
    </location>
</feature>
<proteinExistence type="predicted"/>
<evidence type="ECO:0000259" key="2">
    <source>
        <dbReference type="Pfam" id="PF00092"/>
    </source>
</evidence>
<dbReference type="eggNOG" id="COG2304">
    <property type="taxonomic scope" value="Bacteria"/>
</dbReference>
<dbReference type="AlphaFoldDB" id="A0A090PXZ5"/>
<dbReference type="PROSITE" id="PS51257">
    <property type="entry name" value="PROKAR_LIPOPROTEIN"/>
    <property type="match status" value="1"/>
</dbReference>
<evidence type="ECO:0000313" key="3">
    <source>
        <dbReference type="EMBL" id="GAK95724.1"/>
    </source>
</evidence>
<keyword evidence="4" id="KW-1185">Reference proteome</keyword>
<dbReference type="CDD" id="cd00198">
    <property type="entry name" value="vWFA"/>
    <property type="match status" value="1"/>
</dbReference>
<accession>A0A090PXZ5</accession>
<reference evidence="3" key="1">
    <citation type="journal article" date="2014" name="Genome Announc.">
        <title>Draft Genome Sequences of Marine Flavobacterium Nonlabens Strains NR17, NR24, NR27, NR32, NR33, and Ara13.</title>
        <authorList>
            <person name="Nakanishi M."/>
            <person name="Meirelles P."/>
            <person name="Suzuki R."/>
            <person name="Takatani N."/>
            <person name="Mino S."/>
            <person name="Suda W."/>
            <person name="Oshima K."/>
            <person name="Hattori M."/>
            <person name="Ohkuma M."/>
            <person name="Hosokawa M."/>
            <person name="Miyashita K."/>
            <person name="Thompson F.L."/>
            <person name="Niwa A."/>
            <person name="Sawabe T."/>
            <person name="Sawabe T."/>
        </authorList>
    </citation>
    <scope>NUCLEOTIDE SEQUENCE [LARGE SCALE GENOMIC DNA]</scope>
    <source>
        <strain evidence="3">JCM 19294</strain>
    </source>
</reference>
<dbReference type="RefSeq" id="WP_042276410.1">
    <property type="nucleotide sequence ID" value="NZ_BBML01000001.1"/>
</dbReference>